<feature type="region of interest" description="Disordered" evidence="1">
    <location>
        <begin position="1"/>
        <end position="30"/>
    </location>
</feature>
<feature type="compositionally biased region" description="Basic and acidic residues" evidence="1">
    <location>
        <begin position="42"/>
        <end position="58"/>
    </location>
</feature>
<dbReference type="AlphaFoldDB" id="A0A0B2PVG4"/>
<accession>A0A0B2PVG4</accession>
<evidence type="ECO:0000313" key="2">
    <source>
        <dbReference type="EMBL" id="KHN11532.1"/>
    </source>
</evidence>
<feature type="region of interest" description="Disordered" evidence="1">
    <location>
        <begin position="42"/>
        <end position="64"/>
    </location>
</feature>
<feature type="compositionally biased region" description="Acidic residues" evidence="1">
    <location>
        <begin position="1"/>
        <end position="11"/>
    </location>
</feature>
<protein>
    <submittedName>
        <fullName evidence="2">Uncharacterized protein</fullName>
    </submittedName>
</protein>
<reference evidence="2" key="1">
    <citation type="submission" date="2014-07" db="EMBL/GenBank/DDBJ databases">
        <title>Identification of a novel salt tolerance gene in wild soybean by whole-genome sequencing.</title>
        <authorList>
            <person name="Lam H.-M."/>
            <person name="Qi X."/>
            <person name="Li M.-W."/>
            <person name="Liu X."/>
            <person name="Xie M."/>
            <person name="Ni M."/>
            <person name="Xu X."/>
        </authorList>
    </citation>
    <scope>NUCLEOTIDE SEQUENCE [LARGE SCALE GENOMIC DNA]</scope>
    <source>
        <tissue evidence="2">Root</tissue>
    </source>
</reference>
<gene>
    <name evidence="2" type="ORF">glysoja_043125</name>
</gene>
<organism evidence="2">
    <name type="scientific">Glycine soja</name>
    <name type="common">Wild soybean</name>
    <dbReference type="NCBI Taxonomy" id="3848"/>
    <lineage>
        <taxon>Eukaryota</taxon>
        <taxon>Viridiplantae</taxon>
        <taxon>Streptophyta</taxon>
        <taxon>Embryophyta</taxon>
        <taxon>Tracheophyta</taxon>
        <taxon>Spermatophyta</taxon>
        <taxon>Magnoliopsida</taxon>
        <taxon>eudicotyledons</taxon>
        <taxon>Gunneridae</taxon>
        <taxon>Pentapetalae</taxon>
        <taxon>rosids</taxon>
        <taxon>fabids</taxon>
        <taxon>Fabales</taxon>
        <taxon>Fabaceae</taxon>
        <taxon>Papilionoideae</taxon>
        <taxon>50 kb inversion clade</taxon>
        <taxon>NPAAA clade</taxon>
        <taxon>indigoferoid/millettioid clade</taxon>
        <taxon>Phaseoleae</taxon>
        <taxon>Glycine</taxon>
        <taxon>Glycine subgen. Soja</taxon>
    </lineage>
</organism>
<evidence type="ECO:0000256" key="1">
    <source>
        <dbReference type="SAM" id="MobiDB-lite"/>
    </source>
</evidence>
<dbReference type="EMBL" id="KN663724">
    <property type="protein sequence ID" value="KHN11532.1"/>
    <property type="molecule type" value="Genomic_DNA"/>
</dbReference>
<sequence length="120" mass="14291">MTNLTNDDEEFGSSNNRRGEAKRGPVTKRLRTNWAPRVTIEENGDKEGFRDFEHEHEQSPVQSMKENRVDYWHVDRNEDPRVRVLENDGVESESQEWRKSDGVRSWLYELGLSRSEWINR</sequence>
<name>A0A0B2PVG4_GLYSO</name>
<proteinExistence type="predicted"/>
<dbReference type="Proteomes" id="UP000053555">
    <property type="component" value="Unassembled WGS sequence"/>
</dbReference>